<dbReference type="Pfam" id="PF20392">
    <property type="entry name" value="DUF6687"/>
    <property type="match status" value="1"/>
</dbReference>
<evidence type="ECO:0000313" key="2">
    <source>
        <dbReference type="Proteomes" id="UP000002045"/>
    </source>
</evidence>
<accession>D3V5R5</accession>
<dbReference type="Proteomes" id="UP000002045">
    <property type="component" value="Chromosome"/>
</dbReference>
<organism evidence="1 2">
    <name type="scientific">Xenorhabdus bovienii (strain SS-2004)</name>
    <name type="common">Xenorhabdus nematophila subsp. bovienii</name>
    <dbReference type="NCBI Taxonomy" id="406818"/>
    <lineage>
        <taxon>Bacteria</taxon>
        <taxon>Pseudomonadati</taxon>
        <taxon>Pseudomonadota</taxon>
        <taxon>Gammaproteobacteria</taxon>
        <taxon>Enterobacterales</taxon>
        <taxon>Morganellaceae</taxon>
        <taxon>Xenorhabdus</taxon>
    </lineage>
</organism>
<sequence>MAQRGYYRLCCVRIRAVTGGIVVWLLDTPRRSATYTHRYHHLVDSRIFVVPSQYDIRVDRRHSMINSLPLHDGDCFVQVDDDVAAKLDGFELRLLASRVVAIRDNQFFDLQNLIAGGGTITRNGNPYDLRRQNLAVLYYDLSRHGELEWRESDADGARLAVLTPKVTVAASSSPIQAVRLSPSDRLAFLPFEETRNVPNIAADAIHNTATRLTLSHWPANRTPARYQANLSTESVLRFLPDMSEYPDVRHVTTDHFDLDGLASVYALIAPEHAQSHGQLLADVARFGDFACGHSTKARRLAFALNAITEQALHAAGTVPNESVRITALFRTLLPALRDLLDASVIHDALWRDAEQHHMETEVLLDSPNVMVEQYPEIDLAVFRLPTSNVPYVRVPQRYFGLSSIAFHNRTPLSTIALVTQGDIVVHQRYEGWVELHSAAPRPRRDLSILARALQSAETKDCRWHYDGVQHIMPRLGRDGASLSSLSVETIVCELKRFLAIAPAAWSPSVYAAPK</sequence>
<dbReference type="eggNOG" id="ENOG502ZAMI">
    <property type="taxonomic scope" value="Bacteria"/>
</dbReference>
<name>D3V5R5_XENBS</name>
<dbReference type="STRING" id="406818.XBJ1_3876"/>
<dbReference type="HOGENOM" id="CLU_582259_0_0_6"/>
<dbReference type="InterPro" id="IPR046509">
    <property type="entry name" value="DUF6687"/>
</dbReference>
<evidence type="ECO:0000313" key="1">
    <source>
        <dbReference type="EMBL" id="CBJ82994.1"/>
    </source>
</evidence>
<gene>
    <name evidence="1" type="ordered locus">XBJ1_3876</name>
</gene>
<dbReference type="EMBL" id="FN667741">
    <property type="protein sequence ID" value="CBJ82994.1"/>
    <property type="molecule type" value="Genomic_DNA"/>
</dbReference>
<reference evidence="1" key="1">
    <citation type="journal article" date="2011" name="PLoS ONE">
        <title>The entomopathogenic bacterial endosymbionts xenorhabdus and photorhabdus: convergent lifestyles from divergent genomes.</title>
        <authorList>
            <person name="Chaston J.M."/>
            <person name="Suen G."/>
            <person name="Tucker S.L."/>
            <person name="Andersen A.W."/>
            <person name="Bhasin A."/>
            <person name="Bode E."/>
            <person name="Bode H.B."/>
            <person name="Brachmann A.O."/>
            <person name="Cowles C.E."/>
            <person name="Cowles K.N."/>
            <person name="Darby C."/>
            <person name="de Leon L."/>
            <person name="Drace K."/>
            <person name="Du Z."/>
            <person name="Givaudan A."/>
            <person name="Herbert Tran E.E."/>
            <person name="Jewell K.A."/>
            <person name="Knack J.J."/>
            <person name="Krasomil-Osterfeld K.C."/>
            <person name="Kukor R."/>
            <person name="Lanois A."/>
            <person name="Latreille P."/>
            <person name="Leimgruber N.K."/>
            <person name="Lipke C.M."/>
            <person name="Liu R."/>
            <person name="Lu X."/>
            <person name="Martens E.C."/>
            <person name="Marri P.R."/>
            <person name="Medigue C."/>
            <person name="Menard M.L."/>
            <person name="Miller N.M."/>
            <person name="Morales-Soto N."/>
            <person name="Norton S."/>
            <person name="Ogier J.C."/>
            <person name="Orchard S.S."/>
            <person name="Park D."/>
            <person name="Park Y."/>
            <person name="Qurollo B.A."/>
            <person name="Sugar D.R."/>
            <person name="Richards G.R."/>
            <person name="Rouy Z."/>
            <person name="Slominski B."/>
            <person name="Slominski K."/>
            <person name="Snyder H."/>
            <person name="Tjaden B.C."/>
            <person name="van der Hoeven R."/>
            <person name="Welch R.D."/>
            <person name="Wheeler C."/>
            <person name="Xiang B."/>
            <person name="Barbazuk B."/>
            <person name="Gaudriault S."/>
            <person name="Goodner B."/>
            <person name="Slater S.C."/>
            <person name="Forst S."/>
            <person name="Goldman B.S."/>
            <person name="Goodrich-Blair H."/>
        </authorList>
    </citation>
    <scope>NUCLEOTIDE SEQUENCE [LARGE SCALE GENOMIC DNA]</scope>
    <source>
        <strain evidence="1">SS-2004</strain>
    </source>
</reference>
<proteinExistence type="predicted"/>
<dbReference type="KEGG" id="xbo:XBJ1_3876"/>
<dbReference type="AlphaFoldDB" id="D3V5R5"/>
<protein>
    <submittedName>
        <fullName evidence="1">Uncharacterized protein</fullName>
    </submittedName>
</protein>